<proteinExistence type="predicted"/>
<reference evidence="1 2" key="1">
    <citation type="submission" date="2020-04" db="EMBL/GenBank/DDBJ databases">
        <authorList>
            <person name="Yoon J."/>
        </authorList>
    </citation>
    <scope>NUCLEOTIDE SEQUENCE [LARGE SCALE GENOMIC DNA]</scope>
    <source>
        <strain evidence="1 2">DJ-13</strain>
    </source>
</reference>
<dbReference type="RefSeq" id="WP_168551024.1">
    <property type="nucleotide sequence ID" value="NZ_JAAWWL010000001.1"/>
</dbReference>
<name>A0ABX1GLN7_9FLAO</name>
<dbReference type="Proteomes" id="UP000718451">
    <property type="component" value="Unassembled WGS sequence"/>
</dbReference>
<comment type="caution">
    <text evidence="1">The sequence shown here is derived from an EMBL/GenBank/DDBJ whole genome shotgun (WGS) entry which is preliminary data.</text>
</comment>
<evidence type="ECO:0000313" key="2">
    <source>
        <dbReference type="Proteomes" id="UP000718451"/>
    </source>
</evidence>
<evidence type="ECO:0000313" key="1">
    <source>
        <dbReference type="EMBL" id="NKI30793.1"/>
    </source>
</evidence>
<protein>
    <recommendedName>
        <fullName evidence="3">Bacteriocin</fullName>
    </recommendedName>
</protein>
<gene>
    <name evidence="1" type="ORF">HCU67_02480</name>
</gene>
<sequence length="64" mass="7030">MKKSKKIGLSLNKKVVSNFQQSTIKGGATRGWTYCSQGCVNTEFKDCTSLQGDYCLSQATCNDQ</sequence>
<organism evidence="1 2">
    <name type="scientific">Croceivirga thetidis</name>
    <dbReference type="NCBI Taxonomy" id="2721623"/>
    <lineage>
        <taxon>Bacteria</taxon>
        <taxon>Pseudomonadati</taxon>
        <taxon>Bacteroidota</taxon>
        <taxon>Flavobacteriia</taxon>
        <taxon>Flavobacteriales</taxon>
        <taxon>Flavobacteriaceae</taxon>
        <taxon>Croceivirga</taxon>
    </lineage>
</organism>
<keyword evidence="2" id="KW-1185">Reference proteome</keyword>
<dbReference type="EMBL" id="JAAWWL010000001">
    <property type="protein sequence ID" value="NKI30793.1"/>
    <property type="molecule type" value="Genomic_DNA"/>
</dbReference>
<evidence type="ECO:0008006" key="3">
    <source>
        <dbReference type="Google" id="ProtNLM"/>
    </source>
</evidence>
<accession>A0ABX1GLN7</accession>